<proteinExistence type="predicted"/>
<dbReference type="PANTHER" id="PTHR13622">
    <property type="entry name" value="THIAMIN PYROPHOSPHOKINASE"/>
    <property type="match status" value="1"/>
</dbReference>
<dbReference type="InterPro" id="IPR000086">
    <property type="entry name" value="NUDIX_hydrolase_dom"/>
</dbReference>
<dbReference type="PANTHER" id="PTHR13622:SF11">
    <property type="entry name" value="THIAMIN PYROPHOSPHOKINASE"/>
    <property type="match status" value="1"/>
</dbReference>
<protein>
    <submittedName>
        <fullName evidence="2">Putative NUDIX domain-containing protein</fullName>
    </submittedName>
</protein>
<dbReference type="CDD" id="cd03676">
    <property type="entry name" value="NUDIX_Tnr3_like"/>
    <property type="match status" value="1"/>
</dbReference>
<keyword evidence="3" id="KW-1185">Reference proteome</keyword>
<dbReference type="SUPFAM" id="SSF55811">
    <property type="entry name" value="Nudix"/>
    <property type="match status" value="1"/>
</dbReference>
<dbReference type="Gene3D" id="3.90.79.10">
    <property type="entry name" value="Nucleoside Triphosphate Pyrophosphohydrolase"/>
    <property type="match status" value="1"/>
</dbReference>
<dbReference type="OMA" id="CIKAEST"/>
<dbReference type="EMBL" id="JMSE01001548">
    <property type="protein sequence ID" value="KDN60081.1"/>
    <property type="molecule type" value="Genomic_DNA"/>
</dbReference>
<dbReference type="FunFam" id="3.90.79.10:FF:000019">
    <property type="entry name" value="Thiamin pyrophosphokinase, putative"/>
    <property type="match status" value="1"/>
</dbReference>
<comment type="caution">
    <text evidence="2">The sequence shown here is derived from an EMBL/GenBank/DDBJ whole genome shotgun (WGS) entry which is preliminary data.</text>
</comment>
<reference evidence="3" key="1">
    <citation type="journal article" date="2014" name="Genome Announc.">
        <title>Draft genome sequence of Colletotrichum sublineola, a destructive pathogen of cultivated sorghum.</title>
        <authorList>
            <person name="Baroncelli R."/>
            <person name="Sanz-Martin J.M."/>
            <person name="Rech G.E."/>
            <person name="Sukno S.A."/>
            <person name="Thon M.R."/>
        </authorList>
    </citation>
    <scope>NUCLEOTIDE SEQUENCE [LARGE SCALE GENOMIC DNA]</scope>
    <source>
        <strain evidence="3">TX430BB</strain>
    </source>
</reference>
<accession>A0A066X2W8</accession>
<dbReference type="HOGENOM" id="CLU_048013_0_0_1"/>
<organism evidence="2 3">
    <name type="scientific">Colletotrichum sublineola</name>
    <name type="common">Sorghum anthracnose fungus</name>
    <dbReference type="NCBI Taxonomy" id="1173701"/>
    <lineage>
        <taxon>Eukaryota</taxon>
        <taxon>Fungi</taxon>
        <taxon>Dikarya</taxon>
        <taxon>Ascomycota</taxon>
        <taxon>Pezizomycotina</taxon>
        <taxon>Sordariomycetes</taxon>
        <taxon>Hypocreomycetidae</taxon>
        <taxon>Glomerellales</taxon>
        <taxon>Glomerellaceae</taxon>
        <taxon>Colletotrichum</taxon>
        <taxon>Colletotrichum graminicola species complex</taxon>
    </lineage>
</organism>
<dbReference type="STRING" id="1173701.A0A066X2W8"/>
<dbReference type="Proteomes" id="UP000027238">
    <property type="component" value="Unassembled WGS sequence"/>
</dbReference>
<dbReference type="PROSITE" id="PS51462">
    <property type="entry name" value="NUDIX"/>
    <property type="match status" value="1"/>
</dbReference>
<evidence type="ECO:0000313" key="2">
    <source>
        <dbReference type="EMBL" id="KDN60081.1"/>
    </source>
</evidence>
<evidence type="ECO:0000259" key="1">
    <source>
        <dbReference type="PROSITE" id="PS51462"/>
    </source>
</evidence>
<name>A0A066X2W8_COLSU</name>
<evidence type="ECO:0000313" key="3">
    <source>
        <dbReference type="Proteomes" id="UP000027238"/>
    </source>
</evidence>
<gene>
    <name evidence="2" type="ORF">CSUB01_06347</name>
</gene>
<dbReference type="Pfam" id="PF00293">
    <property type="entry name" value="NUDIX"/>
    <property type="match status" value="1"/>
</dbReference>
<dbReference type="GO" id="GO:0044715">
    <property type="term" value="F:8-oxo-dGDP phosphatase activity"/>
    <property type="evidence" value="ECO:0007669"/>
    <property type="project" value="TreeGrafter"/>
</dbReference>
<dbReference type="InterPro" id="IPR015797">
    <property type="entry name" value="NUDIX_hydrolase-like_dom_sf"/>
</dbReference>
<sequence length="338" mass="38207">METQARKPVEQRSYLPLIDKVDKYAPRNPVLHHSHLITDPTLCSVPLNFDFDRLYKLMLPRDARPHGFMVPSTVERLPWTSDFRVDHDERKVYLLDTTVKGSEDPGKACTAAFQRVVDAAIASESFPTLNKMHSEHFRIIGANHFVSIERFPAPLFGISSRGAHMTAFVKTGDGMKIWVPRRSAHLFTFPDRLDTTVAGGVKAEDSPFDCIVAEATEEASLPADFVKENARAVGAVTYVSMNQQEGTFFPTVLYVYDLELPESIEPVPGDDEVSSFMLMDIPQIKSAMLEGQFKPNCVLVMLDFFIRHNIITSENNDEYLEIVTRLRRHLPVPTSKEH</sequence>
<dbReference type="eggNOG" id="KOG4313">
    <property type="taxonomic scope" value="Eukaryota"/>
</dbReference>
<dbReference type="OrthoDB" id="10261522at2759"/>
<feature type="domain" description="Nudix hydrolase" evidence="1">
    <location>
        <begin position="160"/>
        <end position="303"/>
    </location>
</feature>
<dbReference type="AlphaFoldDB" id="A0A066X2W8"/>